<sequence>MIDLHAHILPGIDDGPRSLEDALEMARLAAADGITTMVATPHLFRRKSVELNGLNHPETIRQAVRHFQEKLAEEQISLTILPGCESPLFPEIIKFVDDQKILTINDLGRYLCLEMPETVIPPAVEDLVFQLNARGITPIITHPERNLVFYEMPEKLRRLISLGCLAQITARSLTRGFGWGVARFTKKLVREGLVHLMATDAHSVKNRPPLMEEAFKKLRKLVGQSRAWDMVATVPERIIRGEPVL</sequence>
<dbReference type="SUPFAM" id="SSF89550">
    <property type="entry name" value="PHP domain-like"/>
    <property type="match status" value="1"/>
</dbReference>
<evidence type="ECO:0000313" key="5">
    <source>
        <dbReference type="EMBL" id="HGF33602.1"/>
    </source>
</evidence>
<dbReference type="InterPro" id="IPR016667">
    <property type="entry name" value="Caps_polysacc_synth_CpsB/CapC"/>
</dbReference>
<accession>A0A7C3V2I0</accession>
<evidence type="ECO:0000256" key="3">
    <source>
        <dbReference type="ARBA" id="ARBA00022801"/>
    </source>
</evidence>
<reference evidence="5" key="1">
    <citation type="journal article" date="2020" name="mSystems">
        <title>Genome- and Community-Level Interaction Insights into Carbon Utilization and Element Cycling Functions of Hydrothermarchaeota in Hydrothermal Sediment.</title>
        <authorList>
            <person name="Zhou Z."/>
            <person name="Liu Y."/>
            <person name="Xu W."/>
            <person name="Pan J."/>
            <person name="Luo Z.H."/>
            <person name="Li M."/>
        </authorList>
    </citation>
    <scope>NUCLEOTIDE SEQUENCE [LARGE SCALE GENOMIC DNA]</scope>
    <source>
        <strain evidence="5">SpSt-897</strain>
    </source>
</reference>
<dbReference type="Gene3D" id="3.20.20.140">
    <property type="entry name" value="Metal-dependent hydrolases"/>
    <property type="match status" value="1"/>
</dbReference>
<proteinExistence type="inferred from homology"/>
<dbReference type="AlphaFoldDB" id="A0A7C3V2I0"/>
<dbReference type="Pfam" id="PF19567">
    <property type="entry name" value="CpsB_CapC"/>
    <property type="match status" value="1"/>
</dbReference>
<gene>
    <name evidence="5" type="ORF">ENW96_04315</name>
</gene>
<comment type="similarity">
    <text evidence="1">Belongs to the metallo-dependent hydrolases superfamily. CpsB/CapC family.</text>
</comment>
<comment type="caution">
    <text evidence="5">The sequence shown here is derived from an EMBL/GenBank/DDBJ whole genome shotgun (WGS) entry which is preliminary data.</text>
</comment>
<evidence type="ECO:0000256" key="4">
    <source>
        <dbReference type="ARBA" id="ARBA00051722"/>
    </source>
</evidence>
<dbReference type="GO" id="GO:0004725">
    <property type="term" value="F:protein tyrosine phosphatase activity"/>
    <property type="evidence" value="ECO:0007669"/>
    <property type="project" value="UniProtKB-EC"/>
</dbReference>
<organism evidence="5">
    <name type="scientific">Desulfobacca acetoxidans</name>
    <dbReference type="NCBI Taxonomy" id="60893"/>
    <lineage>
        <taxon>Bacteria</taxon>
        <taxon>Pseudomonadati</taxon>
        <taxon>Thermodesulfobacteriota</taxon>
        <taxon>Desulfobaccia</taxon>
        <taxon>Desulfobaccales</taxon>
        <taxon>Desulfobaccaceae</taxon>
        <taxon>Desulfobacca</taxon>
    </lineage>
</organism>
<dbReference type="PANTHER" id="PTHR39181:SF1">
    <property type="entry name" value="TYROSINE-PROTEIN PHOSPHATASE YWQE"/>
    <property type="match status" value="1"/>
</dbReference>
<comment type="catalytic activity">
    <reaction evidence="4">
        <text>O-phospho-L-tyrosyl-[protein] + H2O = L-tyrosyl-[protein] + phosphate</text>
        <dbReference type="Rhea" id="RHEA:10684"/>
        <dbReference type="Rhea" id="RHEA-COMP:10136"/>
        <dbReference type="Rhea" id="RHEA-COMP:20101"/>
        <dbReference type="ChEBI" id="CHEBI:15377"/>
        <dbReference type="ChEBI" id="CHEBI:43474"/>
        <dbReference type="ChEBI" id="CHEBI:46858"/>
        <dbReference type="ChEBI" id="CHEBI:61978"/>
        <dbReference type="EC" id="3.1.3.48"/>
    </reaction>
</comment>
<evidence type="ECO:0000256" key="1">
    <source>
        <dbReference type="ARBA" id="ARBA00005750"/>
    </source>
</evidence>
<dbReference type="PANTHER" id="PTHR39181">
    <property type="entry name" value="TYROSINE-PROTEIN PHOSPHATASE YWQE"/>
    <property type="match status" value="1"/>
</dbReference>
<evidence type="ECO:0000256" key="2">
    <source>
        <dbReference type="ARBA" id="ARBA00013064"/>
    </source>
</evidence>
<name>A0A7C3V2I0_9BACT</name>
<dbReference type="PIRSF" id="PIRSF016557">
    <property type="entry name" value="Caps_synth_CpsB"/>
    <property type="match status" value="1"/>
</dbReference>
<dbReference type="EMBL" id="DTMF01000114">
    <property type="protein sequence ID" value="HGF33602.1"/>
    <property type="molecule type" value="Genomic_DNA"/>
</dbReference>
<dbReference type="EC" id="3.1.3.48" evidence="2"/>
<protein>
    <recommendedName>
        <fullName evidence="2">protein-tyrosine-phosphatase</fullName>
        <ecNumber evidence="2">3.1.3.48</ecNumber>
    </recommendedName>
</protein>
<keyword evidence="3" id="KW-0378">Hydrolase</keyword>
<dbReference type="InterPro" id="IPR016195">
    <property type="entry name" value="Pol/histidinol_Pase-like"/>
</dbReference>
<dbReference type="GO" id="GO:0030145">
    <property type="term" value="F:manganese ion binding"/>
    <property type="evidence" value="ECO:0007669"/>
    <property type="project" value="InterPro"/>
</dbReference>